<organism evidence="1 2">
    <name type="scientific">Fulvivirga kasyanovii</name>
    <dbReference type="NCBI Taxonomy" id="396812"/>
    <lineage>
        <taxon>Bacteria</taxon>
        <taxon>Pseudomonadati</taxon>
        <taxon>Bacteroidota</taxon>
        <taxon>Cytophagia</taxon>
        <taxon>Cytophagales</taxon>
        <taxon>Fulvivirgaceae</taxon>
        <taxon>Fulvivirga</taxon>
    </lineage>
</organism>
<keyword evidence="2" id="KW-1185">Reference proteome</keyword>
<dbReference type="Proteomes" id="UP000798808">
    <property type="component" value="Unassembled WGS sequence"/>
</dbReference>
<sequence length="93" mass="10551">MVSFEHLNGILNKITPAGGNDTFKIECIYSDGQGYTILMISFFNIPDLKTFGRIAFEEGSGRVQKCVFRNHCFRDCGDIIDTLLDVYNYQRSA</sequence>
<gene>
    <name evidence="1" type="ORF">E1163_06665</name>
</gene>
<proteinExistence type="predicted"/>
<accession>A0ABW9RKW7</accession>
<dbReference type="RefSeq" id="WP_155170663.1">
    <property type="nucleotide sequence ID" value="NZ_BAAAFL010000003.1"/>
</dbReference>
<reference evidence="1 2" key="1">
    <citation type="submission" date="2019-02" db="EMBL/GenBank/DDBJ databases">
        <authorList>
            <person name="Goldberg S.R."/>
            <person name="Haltli B.A."/>
            <person name="Correa H."/>
            <person name="Russell K.G."/>
        </authorList>
    </citation>
    <scope>NUCLEOTIDE SEQUENCE [LARGE SCALE GENOMIC DNA]</scope>
    <source>
        <strain evidence="1 2">JCM 16186</strain>
    </source>
</reference>
<protein>
    <submittedName>
        <fullName evidence="1">Uncharacterized protein</fullName>
    </submittedName>
</protein>
<evidence type="ECO:0000313" key="1">
    <source>
        <dbReference type="EMBL" id="MTI24621.1"/>
    </source>
</evidence>
<comment type="caution">
    <text evidence="1">The sequence shown here is derived from an EMBL/GenBank/DDBJ whole genome shotgun (WGS) entry which is preliminary data.</text>
</comment>
<evidence type="ECO:0000313" key="2">
    <source>
        <dbReference type="Proteomes" id="UP000798808"/>
    </source>
</evidence>
<name>A0ABW9RKW7_9BACT</name>
<dbReference type="EMBL" id="SMLW01000435">
    <property type="protein sequence ID" value="MTI24621.1"/>
    <property type="molecule type" value="Genomic_DNA"/>
</dbReference>